<dbReference type="PANTHER" id="PTHR43471:SF13">
    <property type="entry name" value="ABC-2 TYPE TRANSPORT SYSTEM PERMEASE PROTEIN"/>
    <property type="match status" value="1"/>
</dbReference>
<keyword evidence="1" id="KW-0472">Membrane</keyword>
<dbReference type="OrthoDB" id="86287at2157"/>
<feature type="transmembrane region" description="Helical" evidence="1">
    <location>
        <begin position="21"/>
        <end position="43"/>
    </location>
</feature>
<reference evidence="2 3" key="1">
    <citation type="journal article" date="2012" name="J. Bacteriol.">
        <title>Complete genome sequence of a thermophilic methanogen, Methanocella conradii HZ254, isolated from Chinese rice field soil.</title>
        <authorList>
            <person name="Lu Z."/>
            <person name="Lu Y."/>
        </authorList>
    </citation>
    <scope>NUCLEOTIDE SEQUENCE [LARGE SCALE GENOMIC DNA]</scope>
    <source>
        <strain evidence="3">DSM 24694 / JCM 17849 / CGMCC 1.5162 / HZ254</strain>
    </source>
</reference>
<dbReference type="HOGENOM" id="CLU_068384_0_0_2"/>
<dbReference type="EMBL" id="CP003243">
    <property type="protein sequence ID" value="AFD00780.1"/>
    <property type="molecule type" value="Genomic_DNA"/>
</dbReference>
<dbReference type="GO" id="GO:0140359">
    <property type="term" value="F:ABC-type transporter activity"/>
    <property type="evidence" value="ECO:0007669"/>
    <property type="project" value="InterPro"/>
</dbReference>
<evidence type="ECO:0000313" key="3">
    <source>
        <dbReference type="Proteomes" id="UP000005233"/>
    </source>
</evidence>
<dbReference type="eggNOG" id="arCOG02436">
    <property type="taxonomic scope" value="Archaea"/>
</dbReference>
<organism evidence="2 3">
    <name type="scientific">Methanocella conradii (strain DSM 24694 / JCM 17849 / CGMCC 1.5162 / HZ254)</name>
    <dbReference type="NCBI Taxonomy" id="1041930"/>
    <lineage>
        <taxon>Archaea</taxon>
        <taxon>Methanobacteriati</taxon>
        <taxon>Methanobacteriota</taxon>
        <taxon>Stenosarchaea group</taxon>
        <taxon>Methanomicrobia</taxon>
        <taxon>Methanocellales</taxon>
        <taxon>Methanocellaceae</taxon>
        <taxon>Methanocella</taxon>
    </lineage>
</organism>
<sequence>MRPEVIVAAKEFKDYLTSKRFLLIFGVLLLISMAAIIAGISSYNSQLATYNEQKSMLSAMNSTAAARFQPQMPSMLLVFESFSSSFITVGWLLAIAIGFDLISKEKETGSLKLLLARPTYRDSIVNGKILGSASILVVSLAATFLVALAILLFAGIVPSGDDLLRMTLFFLMVILFSLTFLAIAIAASAIAKNSTMSILLAIGFVVFSLLLPSFMSSICDIVLGEAPTMVIPATGSSASATSSQVISRIGNETARMQMEINPEYTSYWNTRNQITEMVCLLSPTYDLQGISRVVVSGQQSPVSTSVSGQFQFREMGMSSPSLGSTLPSILPQVVALLVISMAGFAISYAKFVRMDVR</sequence>
<gene>
    <name evidence="2" type="ordered locus">Mtc_2041</name>
</gene>
<keyword evidence="1" id="KW-1133">Transmembrane helix</keyword>
<protein>
    <submittedName>
        <fullName evidence="2">ABC-type transport system involved in multi-copper enzyme maturation, permease component</fullName>
    </submittedName>
</protein>
<accession>H8I7B4</accession>
<dbReference type="AlphaFoldDB" id="H8I7B4"/>
<keyword evidence="1" id="KW-0812">Transmembrane</keyword>
<dbReference type="RefSeq" id="WP_014406611.1">
    <property type="nucleotide sequence ID" value="NC_017034.1"/>
</dbReference>
<dbReference type="KEGG" id="mez:Mtc_2041"/>
<name>H8I7B4_METCZ</name>
<feature type="transmembrane region" description="Helical" evidence="1">
    <location>
        <begin position="168"/>
        <end position="191"/>
    </location>
</feature>
<dbReference type="GO" id="GO:0005886">
    <property type="term" value="C:plasma membrane"/>
    <property type="evidence" value="ECO:0007669"/>
    <property type="project" value="UniProtKB-SubCell"/>
</dbReference>
<evidence type="ECO:0000256" key="1">
    <source>
        <dbReference type="SAM" id="Phobius"/>
    </source>
</evidence>
<feature type="transmembrane region" description="Helical" evidence="1">
    <location>
        <begin position="198"/>
        <end position="223"/>
    </location>
</feature>
<keyword evidence="3" id="KW-1185">Reference proteome</keyword>
<dbReference type="PANTHER" id="PTHR43471">
    <property type="entry name" value="ABC TRANSPORTER PERMEASE"/>
    <property type="match status" value="1"/>
</dbReference>
<proteinExistence type="predicted"/>
<dbReference type="GeneID" id="11972196"/>
<feature type="transmembrane region" description="Helical" evidence="1">
    <location>
        <begin position="129"/>
        <end position="156"/>
    </location>
</feature>
<dbReference type="STRING" id="1041930.Mtc_2041"/>
<feature type="transmembrane region" description="Helical" evidence="1">
    <location>
        <begin position="82"/>
        <end position="102"/>
    </location>
</feature>
<feature type="transmembrane region" description="Helical" evidence="1">
    <location>
        <begin position="329"/>
        <end position="349"/>
    </location>
</feature>
<evidence type="ECO:0000313" key="2">
    <source>
        <dbReference type="EMBL" id="AFD00780.1"/>
    </source>
</evidence>
<dbReference type="Pfam" id="PF12679">
    <property type="entry name" value="ABC2_membrane_2"/>
    <property type="match status" value="1"/>
</dbReference>
<dbReference type="Proteomes" id="UP000005233">
    <property type="component" value="Chromosome"/>
</dbReference>